<dbReference type="SUPFAM" id="SSF49384">
    <property type="entry name" value="Carbohydrate-binding domain"/>
    <property type="match status" value="2"/>
</dbReference>
<feature type="domain" description="CBM3" evidence="9">
    <location>
        <begin position="1899"/>
        <end position="2052"/>
    </location>
</feature>
<dbReference type="Pfam" id="PF17957">
    <property type="entry name" value="Big_7"/>
    <property type="match status" value="1"/>
</dbReference>
<dbReference type="SUPFAM" id="SSF49265">
    <property type="entry name" value="Fibronectin type III"/>
    <property type="match status" value="1"/>
</dbReference>
<keyword evidence="7" id="KW-0624">Polysaccharide degradation</keyword>
<proteinExistence type="predicted"/>
<dbReference type="EC" id="3.2.1.4" evidence="2"/>
<dbReference type="PANTHER" id="PTHR34142:SF1">
    <property type="entry name" value="GLYCOSIDE HYDROLASE FAMILY 5 DOMAIN-CONTAINING PROTEIN"/>
    <property type="match status" value="1"/>
</dbReference>
<dbReference type="Gene3D" id="2.60.40.10">
    <property type="entry name" value="Immunoglobulins"/>
    <property type="match status" value="5"/>
</dbReference>
<dbReference type="Pfam" id="PF00150">
    <property type="entry name" value="Cellulase"/>
    <property type="match status" value="1"/>
</dbReference>
<dbReference type="PROSITE" id="PS50853">
    <property type="entry name" value="FN3"/>
    <property type="match status" value="1"/>
</dbReference>
<evidence type="ECO:0000259" key="8">
    <source>
        <dbReference type="PROSITE" id="PS50853"/>
    </source>
</evidence>
<dbReference type="Gene3D" id="2.60.40.710">
    <property type="entry name" value="Endoglucanase-like"/>
    <property type="match status" value="2"/>
</dbReference>
<dbReference type="InterPro" id="IPR008965">
    <property type="entry name" value="CBM2/CBM3_carb-bd_dom_sf"/>
</dbReference>
<keyword evidence="6" id="KW-0326">Glycosidase</keyword>
<dbReference type="CDD" id="cd00063">
    <property type="entry name" value="FN3"/>
    <property type="match status" value="1"/>
</dbReference>
<organism evidence="10 11">
    <name type="scientific">Fibrella aquatilis</name>
    <dbReference type="NCBI Taxonomy" id="2817059"/>
    <lineage>
        <taxon>Bacteria</taxon>
        <taxon>Pseudomonadati</taxon>
        <taxon>Bacteroidota</taxon>
        <taxon>Cytophagia</taxon>
        <taxon>Cytophagales</taxon>
        <taxon>Spirosomataceae</taxon>
        <taxon>Fibrella</taxon>
    </lineage>
</organism>
<dbReference type="InterPro" id="IPR001547">
    <property type="entry name" value="Glyco_hydro_5"/>
</dbReference>
<evidence type="ECO:0000313" key="10">
    <source>
        <dbReference type="EMBL" id="MBO0932009.1"/>
    </source>
</evidence>
<evidence type="ECO:0000256" key="2">
    <source>
        <dbReference type="ARBA" id="ARBA00012601"/>
    </source>
</evidence>
<keyword evidence="3" id="KW-0378">Hydrolase</keyword>
<evidence type="ECO:0000256" key="1">
    <source>
        <dbReference type="ARBA" id="ARBA00000966"/>
    </source>
</evidence>
<dbReference type="Gene3D" id="2.60.120.260">
    <property type="entry name" value="Galactose-binding domain-like"/>
    <property type="match status" value="3"/>
</dbReference>
<dbReference type="InterPro" id="IPR013783">
    <property type="entry name" value="Ig-like_fold"/>
</dbReference>
<dbReference type="Gene3D" id="3.20.20.80">
    <property type="entry name" value="Glycosidases"/>
    <property type="match status" value="1"/>
</dbReference>
<gene>
    <name evidence="10" type="ORF">J2I48_13445</name>
</gene>
<name>A0A939G7E0_9BACT</name>
<dbReference type="Pfam" id="PF00942">
    <property type="entry name" value="CBM_3"/>
    <property type="match status" value="2"/>
</dbReference>
<dbReference type="Proteomes" id="UP000664795">
    <property type="component" value="Unassembled WGS sequence"/>
</dbReference>
<dbReference type="EMBL" id="JAFMYU010000009">
    <property type="protein sequence ID" value="MBO0932009.1"/>
    <property type="molecule type" value="Genomic_DNA"/>
</dbReference>
<evidence type="ECO:0000256" key="5">
    <source>
        <dbReference type="ARBA" id="ARBA00023277"/>
    </source>
</evidence>
<dbReference type="SMART" id="SM01067">
    <property type="entry name" value="CBM_3"/>
    <property type="match status" value="2"/>
</dbReference>
<comment type="caution">
    <text evidence="10">The sequence shown here is derived from an EMBL/GenBank/DDBJ whole genome shotgun (WGS) entry which is preliminary data.</text>
</comment>
<dbReference type="InterPro" id="IPR003961">
    <property type="entry name" value="FN3_dom"/>
</dbReference>
<evidence type="ECO:0000256" key="7">
    <source>
        <dbReference type="ARBA" id="ARBA00023326"/>
    </source>
</evidence>
<dbReference type="InterPro" id="IPR036116">
    <property type="entry name" value="FN3_sf"/>
</dbReference>
<evidence type="ECO:0000256" key="6">
    <source>
        <dbReference type="ARBA" id="ARBA00023295"/>
    </source>
</evidence>
<dbReference type="InterPro" id="IPR017853">
    <property type="entry name" value="GH"/>
</dbReference>
<dbReference type="SUPFAM" id="SSF51445">
    <property type="entry name" value="(Trans)glycosidases"/>
    <property type="match status" value="1"/>
</dbReference>
<dbReference type="InterPro" id="IPR059177">
    <property type="entry name" value="GH29D-like_dom"/>
</dbReference>
<keyword evidence="5" id="KW-0119">Carbohydrate metabolism</keyword>
<evidence type="ECO:0000256" key="3">
    <source>
        <dbReference type="ARBA" id="ARBA00022801"/>
    </source>
</evidence>
<dbReference type="Pfam" id="PF13290">
    <property type="entry name" value="CHB_HEX_C_1"/>
    <property type="match status" value="3"/>
</dbReference>
<comment type="catalytic activity">
    <reaction evidence="1">
        <text>Endohydrolysis of (1-&gt;4)-beta-D-glucosidic linkages in cellulose, lichenin and cereal beta-D-glucans.</text>
        <dbReference type="EC" id="3.2.1.4"/>
    </reaction>
</comment>
<dbReference type="PANTHER" id="PTHR34142">
    <property type="entry name" value="ENDO-BETA-1,4-GLUCANASE A"/>
    <property type="match status" value="1"/>
</dbReference>
<feature type="domain" description="Fibronectin type-III" evidence="8">
    <location>
        <begin position="1114"/>
        <end position="1199"/>
    </location>
</feature>
<feature type="domain" description="CBM3" evidence="9">
    <location>
        <begin position="2056"/>
        <end position="2213"/>
    </location>
</feature>
<accession>A0A939G7E0</accession>
<dbReference type="GO" id="GO:0008810">
    <property type="term" value="F:cellulase activity"/>
    <property type="evidence" value="ECO:0007669"/>
    <property type="project" value="UniProtKB-EC"/>
</dbReference>
<dbReference type="RefSeq" id="WP_207335977.1">
    <property type="nucleotide sequence ID" value="NZ_JAFMYU010000009.1"/>
</dbReference>
<protein>
    <recommendedName>
        <fullName evidence="2">cellulase</fullName>
        <ecNumber evidence="2">3.2.1.4</ecNumber>
    </recommendedName>
</protein>
<keyword evidence="4" id="KW-0136">Cellulose degradation</keyword>
<evidence type="ECO:0000313" key="11">
    <source>
        <dbReference type="Proteomes" id="UP000664795"/>
    </source>
</evidence>
<dbReference type="GO" id="GO:0030245">
    <property type="term" value="P:cellulose catabolic process"/>
    <property type="evidence" value="ECO:0007669"/>
    <property type="project" value="UniProtKB-KW"/>
</dbReference>
<sequence>MAKFLFNKLNANKPSGQCWQMGLFLLLLISQFNAFAQGDIWGGKYRVKVGNGDVASYEWYYDEDKTMTIPATTPSIIIRVGADVRGTTASVVLNYVAYPAGARPASPTYTSLTLTTSGDINYLEPSNTVGVNLNELVNGQPGNYLFEGYLTYSYTNGTVRRFPGAGKFWKLAFGLGEPIATPTFAPGGGSYSSSQTVTLSTTTAGATLRYTTNGSDPTASSTEYTDPIALPQGATTSITTIKVKGFKVGNLDSPIASATYTIIGTNAVAPVSFSPVTATKFAYAQPITLTTTTADATIRYTTNGSDPTATSTAYTGPFQVIGSTTVKAKAFKAGADDSPITSAVYTRSDPGLWGAKVRVNGTNYEWYYGTETIAGPTAALGGTPMRFGVEGHGASDVPSAGFNDGKYYYRVYATGSTPPATFTSANLTLNDPNLLLGNRVIFLDFSTSGLTLQGLAGNVPGAYTLEGYYTYEQYERLNGTGALTPPSKYTARFPGGTGVQKFTFTVAPAPPTFAPLTAAVYDDPISVTLTTSVAGAVIRYTTDGTDPTASSSQYTGPFTIATTTTLKAASFGGGVPNSPIATGTYTIAAYDPNVYPRFVIDGTVIKKKTSASDPGTLFKIRGININGSNWNWDFDNEVTDPAMPAKVADVWGFNAVRINLFINSYQSYKRKWDANDEAKLTTLIQRYTAKGVVCMIEVHDNTGGFPASSGVSDPTQSGVTQPELNEWWRQKARQYRNNPYVWFNIQNEPGYTGGIDYAGNASLRNSWKALHQGAIEAIRSTQAENIIVADVINYASEAVGYGTVADDEKHRTNVVTPAMSCVMTDGTEVLSYDTKRNTIFAIHPYTGWDTPGKFKNYMDMVTGAGYPVIVTEGMPAFRYDNGVGWRAGWSSRAEWDIFKYYRETGHAQSSGWMMWHWNGSGGQKLAYTGGGKTVNSNDFNTRPTNLNREGGWVWDQIHNPSSLVDFLPISNAGTTRLRLEDARQWKDAYEQALDANLNQLSTGLADRYSGGTEGLAWNEWDVNVQTAGVYKIDLRGFNKSGTDALFQIRAFDYTLLGQVTIPANTNAVGTFTSSAMTLPAGNQIIRLVRVPAVDAQYTYLDIKLGVPDTTPPSTPANLREFTRTSNGAVMQWGASTDNEGIGSYEVFRDGTSVGKTGKTYFTVGGLTQNTAYTFTVKAIDYSGNTSGASAGLALTTDPVQVITNIDDKTEGTDLNQVSYNAKDADGAARNGWVRNNDAANFGGTETYTTQANATVTIRFTGTQALVYGTKKSGHGEMMVSVDGGAEYFIPASFYTSGADTRQAFVFATPKFSNGPHTLVLRNLGQYVSFDYVAALSGAVDNTPPTAPAALRVFYTTEKKVMLQWNASTDAVGVKEYEVFNGGTSLGKTTKLYAEYAWAGTSGETGTFTVKAMDLAGNVSDASAVLTVVQPAAPTEPLSIDDKTEGAGLNQVLYSAKDPNATATNGWVRYDDVANFGGSETYTTQNNATITIRFNGTQARVFGTKKTGHGEMTASLDGGAAYAIPVNFKTAGADQRATFIWATPDLPAGEHTLVLKNGGQYVAFDQLVVVGAPDQTPPVVRAKNVTVQLNGQGQAVVTADQVDNGSTDNRAITGKSLSKTSFDCTNKGANAVLLTVTDAAGNSATATATITVQDNIAPTAVAKNVTVQLNSQGQATISAETINNGSSDNCAGTLTYSLNKTAFDCSTKGDNAVILTVTDASGNTATAAATVTVEDKIAPMAVAKNLIVQLNTQGLASIVAIDLNNGSSDNCAGTLSYSLSKSSFDCSNVGQNTVTLTVSDAVGNLATATAIITIVNTVPRPAIAAQPASLSIYQNTGTISLTVTNCPGTVEWQGGSGSGDGNRLLTLPATAVAGVYSYTAVCVQNGCRSDGLPVSLTVVAPYINVLHQDGDNGQTTNNTLRPNLQLTNTGNTAVPLAQLTVRYWFTAENYTPPITIWIDWAQIGSNRVKTKYVYLDEPRNGANGYVEYSFDASAGDLTAGSNTGPIQSRIARQNWANFNETDDYSFAANGAYTANRRITVYRNGELIWGSEPTLAAPLTSLKVWHENKNGNTSSNAISTYLKLSNEGNLPVAYKDLLVRYWFTADGTQPLTFALDYAELGNGKVKGWVKKLNPVRNGADTYLELSFDESLGSLYPLSNTGNVQCRLYKSDWSAFSETNDYSYKAAGAMGENAKITIYRRVANGEPQLIYGTEPPSGGRIAAEPEVPFTVMLLGNPVRQSAELEVRGAAGNPLILTLTDVQGRQVGIHRVEVAGVVERMSVPIDGHGPGLLLLRVTTPTQTQTVKLLNE</sequence>
<dbReference type="SMART" id="SM00060">
    <property type="entry name" value="FN3"/>
    <property type="match status" value="2"/>
</dbReference>
<dbReference type="PROSITE" id="PS51172">
    <property type="entry name" value="CBM3"/>
    <property type="match status" value="2"/>
</dbReference>
<dbReference type="InterPro" id="IPR001956">
    <property type="entry name" value="CBM3"/>
</dbReference>
<dbReference type="InterPro" id="IPR036966">
    <property type="entry name" value="CBM3_sf"/>
</dbReference>
<keyword evidence="11" id="KW-1185">Reference proteome</keyword>
<reference evidence="10 11" key="1">
    <citation type="submission" date="2021-03" db="EMBL/GenBank/DDBJ databases">
        <title>Fibrella sp. HMF5036 genome sequencing and assembly.</title>
        <authorList>
            <person name="Kang H."/>
            <person name="Kim H."/>
            <person name="Bae S."/>
            <person name="Joh K."/>
        </authorList>
    </citation>
    <scope>NUCLEOTIDE SEQUENCE [LARGE SCALE GENOMIC DNA]</scope>
    <source>
        <strain evidence="10 11">HMF5036</strain>
    </source>
</reference>
<dbReference type="GO" id="GO:0030248">
    <property type="term" value="F:cellulose binding"/>
    <property type="evidence" value="ECO:0007669"/>
    <property type="project" value="InterPro"/>
</dbReference>
<evidence type="ECO:0000259" key="9">
    <source>
        <dbReference type="PROSITE" id="PS51172"/>
    </source>
</evidence>
<evidence type="ECO:0000256" key="4">
    <source>
        <dbReference type="ARBA" id="ARBA00023001"/>
    </source>
</evidence>